<evidence type="ECO:0000256" key="1">
    <source>
        <dbReference type="ARBA" id="ARBA00022714"/>
    </source>
</evidence>
<dbReference type="PANTHER" id="PTHR44379">
    <property type="entry name" value="OXIDOREDUCTASE WITH IRON-SULFUR SUBUNIT"/>
    <property type="match status" value="1"/>
</dbReference>
<accession>A0ABU8DYL8</accession>
<evidence type="ECO:0000313" key="7">
    <source>
        <dbReference type="EMBL" id="MEI4273601.1"/>
    </source>
</evidence>
<reference evidence="7 8" key="1">
    <citation type="submission" date="2024-03" db="EMBL/GenBank/DDBJ databases">
        <title>Draft genome sequence of Klenkia sp. LSe6-5.</title>
        <authorList>
            <person name="Duangmal K."/>
            <person name="Chantavorakit T."/>
        </authorList>
    </citation>
    <scope>NUCLEOTIDE SEQUENCE [LARGE SCALE GENOMIC DNA]</scope>
    <source>
        <strain evidence="7 8">LSe6-5</strain>
    </source>
</reference>
<keyword evidence="5" id="KW-0411">Iron-sulfur</keyword>
<feature type="domain" description="2Fe-2S ferredoxin-type" evidence="6">
    <location>
        <begin position="8"/>
        <end position="84"/>
    </location>
</feature>
<dbReference type="Gene3D" id="3.10.20.30">
    <property type="match status" value="1"/>
</dbReference>
<dbReference type="Pfam" id="PF00111">
    <property type="entry name" value="Fer2"/>
    <property type="match status" value="1"/>
</dbReference>
<comment type="caution">
    <text evidence="7">The sequence shown here is derived from an EMBL/GenBank/DDBJ whole genome shotgun (WGS) entry which is preliminary data.</text>
</comment>
<dbReference type="PROSITE" id="PS51085">
    <property type="entry name" value="2FE2S_FER_2"/>
    <property type="match status" value="1"/>
</dbReference>
<evidence type="ECO:0000256" key="3">
    <source>
        <dbReference type="ARBA" id="ARBA00023002"/>
    </source>
</evidence>
<evidence type="ECO:0000313" key="8">
    <source>
        <dbReference type="Proteomes" id="UP001361570"/>
    </source>
</evidence>
<dbReference type="InterPro" id="IPR051452">
    <property type="entry name" value="Diverse_Oxidoreductases"/>
</dbReference>
<gene>
    <name evidence="7" type="ORF">TEK04_17905</name>
</gene>
<keyword evidence="2" id="KW-0479">Metal-binding</keyword>
<evidence type="ECO:0000256" key="4">
    <source>
        <dbReference type="ARBA" id="ARBA00023004"/>
    </source>
</evidence>
<dbReference type="InterPro" id="IPR012675">
    <property type="entry name" value="Beta-grasp_dom_sf"/>
</dbReference>
<dbReference type="Pfam" id="PF01799">
    <property type="entry name" value="Fer2_2"/>
    <property type="match status" value="1"/>
</dbReference>
<evidence type="ECO:0000256" key="5">
    <source>
        <dbReference type="ARBA" id="ARBA00023014"/>
    </source>
</evidence>
<dbReference type="PANTHER" id="PTHR44379:SF5">
    <property type="entry name" value="OXIDOREDUCTASE WITH IRON-SULFUR SUBUNIT"/>
    <property type="match status" value="1"/>
</dbReference>
<dbReference type="InterPro" id="IPR002888">
    <property type="entry name" value="2Fe-2S-bd"/>
</dbReference>
<dbReference type="Proteomes" id="UP001361570">
    <property type="component" value="Unassembled WGS sequence"/>
</dbReference>
<evidence type="ECO:0000259" key="6">
    <source>
        <dbReference type="PROSITE" id="PS51085"/>
    </source>
</evidence>
<dbReference type="CDD" id="cd00207">
    <property type="entry name" value="fer2"/>
    <property type="match status" value="1"/>
</dbReference>
<dbReference type="RefSeq" id="WP_336405718.1">
    <property type="nucleotide sequence ID" value="NZ_JBAPLU010000022.1"/>
</dbReference>
<dbReference type="InterPro" id="IPR006058">
    <property type="entry name" value="2Fe2S_fd_BS"/>
</dbReference>
<dbReference type="PROSITE" id="PS00197">
    <property type="entry name" value="2FE2S_FER_1"/>
    <property type="match status" value="1"/>
</dbReference>
<protein>
    <submittedName>
        <fullName evidence="7">(2Fe-2S)-binding protein</fullName>
    </submittedName>
</protein>
<keyword evidence="8" id="KW-1185">Reference proteome</keyword>
<dbReference type="InterPro" id="IPR036010">
    <property type="entry name" value="2Fe-2S_ferredoxin-like_sf"/>
</dbReference>
<dbReference type="SUPFAM" id="SSF54292">
    <property type="entry name" value="2Fe-2S ferredoxin-like"/>
    <property type="match status" value="1"/>
</dbReference>
<name>A0ABU8DYL8_9ACTN</name>
<organism evidence="7 8">
    <name type="scientific">Klenkia sesuvii</name>
    <dbReference type="NCBI Taxonomy" id="3103137"/>
    <lineage>
        <taxon>Bacteria</taxon>
        <taxon>Bacillati</taxon>
        <taxon>Actinomycetota</taxon>
        <taxon>Actinomycetes</taxon>
        <taxon>Geodermatophilales</taxon>
        <taxon>Geodermatophilaceae</taxon>
        <taxon>Klenkia</taxon>
    </lineage>
</organism>
<dbReference type="InterPro" id="IPR036884">
    <property type="entry name" value="2Fe-2S-bd_dom_sf"/>
</dbReference>
<dbReference type="SUPFAM" id="SSF47741">
    <property type="entry name" value="CO dehydrogenase ISP C-domain like"/>
    <property type="match status" value="1"/>
</dbReference>
<keyword evidence="4" id="KW-0408">Iron</keyword>
<dbReference type="Gene3D" id="1.10.150.120">
    <property type="entry name" value="[2Fe-2S]-binding domain"/>
    <property type="match status" value="1"/>
</dbReference>
<evidence type="ECO:0000256" key="2">
    <source>
        <dbReference type="ARBA" id="ARBA00022723"/>
    </source>
</evidence>
<keyword evidence="1" id="KW-0001">2Fe-2S</keyword>
<dbReference type="InterPro" id="IPR001041">
    <property type="entry name" value="2Fe-2S_ferredoxin-type"/>
</dbReference>
<proteinExistence type="predicted"/>
<dbReference type="EMBL" id="JBAPLU010000022">
    <property type="protein sequence ID" value="MEI4273601.1"/>
    <property type="molecule type" value="Genomic_DNA"/>
</dbReference>
<keyword evidence="3" id="KW-0560">Oxidoreductase</keyword>
<sequence length="172" mass="18241">MTDVSTERAITVTVNGVPRETTVPVRRLLSDALRHDLQLTGTHVGCEHGVCGACTVLVDGTPVRSCLVLAVQVDGTEVTTVEGLAREDGQGGQILHPVQEAFRECHALQCGFCTPGFLMTMAAGLEARDPSTDITDDEVDEIVGGNLCRCTGYANIKKACRRAAGLMKEAAE</sequence>